<dbReference type="EMBL" id="OX597815">
    <property type="protein sequence ID" value="CAI9718447.1"/>
    <property type="molecule type" value="Genomic_DNA"/>
</dbReference>
<dbReference type="AlphaFoldDB" id="A0AA36EZ44"/>
<accession>A0AA36EZ44</accession>
<keyword evidence="2" id="KW-1185">Reference proteome</keyword>
<organism evidence="1 2">
    <name type="scientific">Octopus vulgaris</name>
    <name type="common">Common octopus</name>
    <dbReference type="NCBI Taxonomy" id="6645"/>
    <lineage>
        <taxon>Eukaryota</taxon>
        <taxon>Metazoa</taxon>
        <taxon>Spiralia</taxon>
        <taxon>Lophotrochozoa</taxon>
        <taxon>Mollusca</taxon>
        <taxon>Cephalopoda</taxon>
        <taxon>Coleoidea</taxon>
        <taxon>Octopodiformes</taxon>
        <taxon>Octopoda</taxon>
        <taxon>Incirrata</taxon>
        <taxon>Octopodidae</taxon>
        <taxon>Octopus</taxon>
    </lineage>
</organism>
<reference evidence="1" key="1">
    <citation type="submission" date="2023-08" db="EMBL/GenBank/DDBJ databases">
        <authorList>
            <person name="Alioto T."/>
            <person name="Alioto T."/>
            <person name="Gomez Garrido J."/>
        </authorList>
    </citation>
    <scope>NUCLEOTIDE SEQUENCE</scope>
</reference>
<gene>
    <name evidence="1" type="ORF">OCTVUL_1B001363</name>
</gene>
<proteinExistence type="predicted"/>
<dbReference type="PANTHER" id="PTHR45913:SF5">
    <property type="entry name" value="GENERAL TRANSCRIPTION FACTOR II-I REPEAT DOMAIN-CONTAINING PROTEIN 2A-LIKE PROTEIN"/>
    <property type="match status" value="1"/>
</dbReference>
<evidence type="ECO:0000313" key="1">
    <source>
        <dbReference type="EMBL" id="CAI9718447.1"/>
    </source>
</evidence>
<dbReference type="Proteomes" id="UP001162480">
    <property type="component" value="Chromosome 2"/>
</dbReference>
<name>A0AA36EZ44_OCTVU</name>
<sequence length="133" mass="15649">MGELLKYFDVLQEEIKQQEIESEVGEEYGRVQALENVRGKFVSELKDDIWICDRAFLMDITTHLNGLDLKLQKQNRLIHEMYSHAEAFQAKLQIWENQLKTTDAFHFLTIINHRSKSGHDGFVVKLNELEEKN</sequence>
<evidence type="ECO:0000313" key="2">
    <source>
        <dbReference type="Proteomes" id="UP001162480"/>
    </source>
</evidence>
<protein>
    <submittedName>
        <fullName evidence="1">Uncharacterized protein</fullName>
    </submittedName>
</protein>
<dbReference type="PANTHER" id="PTHR45913">
    <property type="entry name" value="EPM2A-INTERACTING PROTEIN 1"/>
    <property type="match status" value="1"/>
</dbReference>